<dbReference type="Gene3D" id="3.90.550.10">
    <property type="entry name" value="Spore Coat Polysaccharide Biosynthesis Protein SpsA, Chain A"/>
    <property type="match status" value="1"/>
</dbReference>
<dbReference type="PANTHER" id="PTHR43685">
    <property type="entry name" value="GLYCOSYLTRANSFERASE"/>
    <property type="match status" value="1"/>
</dbReference>
<protein>
    <submittedName>
        <fullName evidence="4">Glycosyltransferase family 2 protein</fullName>
    </submittedName>
</protein>
<evidence type="ECO:0000256" key="1">
    <source>
        <dbReference type="ARBA" id="ARBA00022679"/>
    </source>
</evidence>
<dbReference type="Proteomes" id="UP001139462">
    <property type="component" value="Unassembled WGS sequence"/>
</dbReference>
<gene>
    <name evidence="4" type="ORF">K8344_09620</name>
</gene>
<dbReference type="InterPro" id="IPR027791">
    <property type="entry name" value="Galactosyl_T_C"/>
</dbReference>
<dbReference type="InterPro" id="IPR029044">
    <property type="entry name" value="Nucleotide-diphossugar_trans"/>
</dbReference>
<comment type="caution">
    <text evidence="4">The sequence shown here is derived from an EMBL/GenBank/DDBJ whole genome shotgun (WGS) entry which is preliminary data.</text>
</comment>
<dbReference type="InterPro" id="IPR001173">
    <property type="entry name" value="Glyco_trans_2-like"/>
</dbReference>
<evidence type="ECO:0000259" key="2">
    <source>
        <dbReference type="Pfam" id="PF00535"/>
    </source>
</evidence>
<dbReference type="AlphaFoldDB" id="A0A9X1R4G3"/>
<sequence>MKTSLLISTYNWPEALDLVLKSAAAQSVQPFEILIADDGSKDETKDLIEAFKNRTTTTLKHIWHEDKGFRRSKILNKAIAAAAGDYIIQIDGDCIMHPDFVKDHIAHSAGGQFLFGSRVNIQEAYLKELFKKERINFNFFSKGIKKRTRALRISILADLYKTSPILSKKLRGCNLSYWRNDFIAINGYNENFEGWGREDSEMAIRMLNSGVLGKRLRYSGIVYHIWHLVKDQSRFEINDSLQKETQENKVKWCKKGIDAYL</sequence>
<feature type="domain" description="Galactosyltransferase C-terminal" evidence="3">
    <location>
        <begin position="167"/>
        <end position="227"/>
    </location>
</feature>
<dbReference type="PANTHER" id="PTHR43685:SF3">
    <property type="entry name" value="SLR2126 PROTEIN"/>
    <property type="match status" value="1"/>
</dbReference>
<organism evidence="4 5">
    <name type="scientific">Aequorivita xiaoshiensis</name>
    <dbReference type="NCBI Taxonomy" id="2874476"/>
    <lineage>
        <taxon>Bacteria</taxon>
        <taxon>Pseudomonadati</taxon>
        <taxon>Bacteroidota</taxon>
        <taxon>Flavobacteriia</taxon>
        <taxon>Flavobacteriales</taxon>
        <taxon>Flavobacteriaceae</taxon>
        <taxon>Aequorivita</taxon>
    </lineage>
</organism>
<evidence type="ECO:0000313" key="4">
    <source>
        <dbReference type="EMBL" id="MCG2431378.1"/>
    </source>
</evidence>
<feature type="domain" description="Glycosyltransferase 2-like" evidence="2">
    <location>
        <begin position="4"/>
        <end position="133"/>
    </location>
</feature>
<evidence type="ECO:0000259" key="3">
    <source>
        <dbReference type="Pfam" id="PF02709"/>
    </source>
</evidence>
<keyword evidence="1" id="KW-0808">Transferase</keyword>
<dbReference type="SUPFAM" id="SSF53448">
    <property type="entry name" value="Nucleotide-diphospho-sugar transferases"/>
    <property type="match status" value="1"/>
</dbReference>
<dbReference type="InterPro" id="IPR050834">
    <property type="entry name" value="Glycosyltransf_2"/>
</dbReference>
<dbReference type="GO" id="GO:0016740">
    <property type="term" value="F:transferase activity"/>
    <property type="evidence" value="ECO:0007669"/>
    <property type="project" value="UniProtKB-KW"/>
</dbReference>
<dbReference type="CDD" id="cd06420">
    <property type="entry name" value="GT2_Chondriotin_Pol_N"/>
    <property type="match status" value="1"/>
</dbReference>
<evidence type="ECO:0000313" key="5">
    <source>
        <dbReference type="Proteomes" id="UP001139462"/>
    </source>
</evidence>
<proteinExistence type="predicted"/>
<name>A0A9X1R4G3_9FLAO</name>
<dbReference type="Pfam" id="PF00535">
    <property type="entry name" value="Glycos_transf_2"/>
    <property type="match status" value="1"/>
</dbReference>
<reference evidence="4" key="1">
    <citation type="submission" date="2021-09" db="EMBL/GenBank/DDBJ databases">
        <title>Genome of Aequorivita sp. strain F64183.</title>
        <authorList>
            <person name="Wang Y."/>
        </authorList>
    </citation>
    <scope>NUCLEOTIDE SEQUENCE</scope>
    <source>
        <strain evidence="4">F64183</strain>
    </source>
</reference>
<dbReference type="EMBL" id="JAIRBB010000007">
    <property type="protein sequence ID" value="MCG2431378.1"/>
    <property type="molecule type" value="Genomic_DNA"/>
</dbReference>
<accession>A0A9X1R4G3</accession>
<keyword evidence="5" id="KW-1185">Reference proteome</keyword>
<dbReference type="RefSeq" id="WP_237608485.1">
    <property type="nucleotide sequence ID" value="NZ_JAIRBB010000007.1"/>
</dbReference>
<dbReference type="Pfam" id="PF02709">
    <property type="entry name" value="Glyco_transf_7C"/>
    <property type="match status" value="1"/>
</dbReference>